<keyword evidence="8 12" id="KW-1133">Transmembrane helix</keyword>
<feature type="domain" description="Ion transport" evidence="13">
    <location>
        <begin position="27"/>
        <end position="251"/>
    </location>
</feature>
<dbReference type="Pfam" id="PF00520">
    <property type="entry name" value="Ion_trans"/>
    <property type="match status" value="1"/>
</dbReference>
<proteinExistence type="predicted"/>
<evidence type="ECO:0000256" key="8">
    <source>
        <dbReference type="ARBA" id="ARBA00022989"/>
    </source>
</evidence>
<dbReference type="OrthoDB" id="9810759at2"/>
<evidence type="ECO:0000256" key="10">
    <source>
        <dbReference type="ARBA" id="ARBA00023136"/>
    </source>
</evidence>
<dbReference type="AlphaFoldDB" id="A0A5B8NMY0"/>
<comment type="subcellular location">
    <subcellularLocation>
        <location evidence="1">Membrane</location>
        <topology evidence="1">Multi-pass membrane protein</topology>
    </subcellularLocation>
</comment>
<evidence type="ECO:0000256" key="12">
    <source>
        <dbReference type="SAM" id="Phobius"/>
    </source>
</evidence>
<keyword evidence="10 12" id="KW-0472">Membrane</keyword>
<reference evidence="14" key="1">
    <citation type="submission" date="2019-08" db="EMBL/GenBank/DDBJ databases">
        <title>Carotenoids and Carotenoid Binding Proteins in the Halophilic Cyanobacterium Euhalothece sp. ZM00.</title>
        <authorList>
            <person name="Cho S.M."/>
            <person name="Song J.Y."/>
            <person name="Park Y.-I."/>
        </authorList>
    </citation>
    <scope>NUCLEOTIDE SEQUENCE [LARGE SCALE GENOMIC DNA]</scope>
    <source>
        <strain evidence="14">Z-M001</strain>
    </source>
</reference>
<evidence type="ECO:0000259" key="13">
    <source>
        <dbReference type="Pfam" id="PF00520"/>
    </source>
</evidence>
<keyword evidence="7" id="KW-0630">Potassium</keyword>
<evidence type="ECO:0000256" key="3">
    <source>
        <dbReference type="ARBA" id="ARBA00022538"/>
    </source>
</evidence>
<evidence type="ECO:0000313" key="15">
    <source>
        <dbReference type="Proteomes" id="UP000318453"/>
    </source>
</evidence>
<organism evidence="14 15">
    <name type="scientific">Euhalothece natronophila Z-M001</name>
    <dbReference type="NCBI Taxonomy" id="522448"/>
    <lineage>
        <taxon>Bacteria</taxon>
        <taxon>Bacillati</taxon>
        <taxon>Cyanobacteriota</taxon>
        <taxon>Cyanophyceae</taxon>
        <taxon>Oscillatoriophycideae</taxon>
        <taxon>Chroococcales</taxon>
        <taxon>Halothecacae</taxon>
        <taxon>Halothece cluster</taxon>
        <taxon>Euhalothece</taxon>
    </lineage>
</organism>
<dbReference type="SUPFAM" id="SSF81324">
    <property type="entry name" value="Voltage-gated potassium channels"/>
    <property type="match status" value="1"/>
</dbReference>
<feature type="transmembrane region" description="Helical" evidence="12">
    <location>
        <begin position="28"/>
        <end position="46"/>
    </location>
</feature>
<keyword evidence="2" id="KW-0813">Transport</keyword>
<sequence>MKKLHFSLKYRVCKTLDLAETNDPLSKAFDIFLLGLIFLNIVAVALETVDSLYENYRYFFEAFEGFSVLFFTVEYILRIWSCTVKLHYRHPIWGRVRYIITPLALIDLLAILPFFLPLLSPQLRIGRSLRLLRLFRVLKLNRYTDSLRILGRVLRLKQEELLLSLFVLAVLLAVASTMIYFAEHDAQPEAFSSIPEAMWWGTITLTTVGYGDVYPVTLLGRILGAILAILGIGLFALPAGILASGFSEELQARKAKKKTQPQICPHCGEIINPKE</sequence>
<dbReference type="Proteomes" id="UP000318453">
    <property type="component" value="Chromosome"/>
</dbReference>
<dbReference type="KEGG" id="enn:FRE64_08015"/>
<feature type="transmembrane region" description="Helical" evidence="12">
    <location>
        <begin position="222"/>
        <end position="246"/>
    </location>
</feature>
<dbReference type="PRINTS" id="PR00169">
    <property type="entry name" value="KCHANNEL"/>
</dbReference>
<evidence type="ECO:0000256" key="6">
    <source>
        <dbReference type="ARBA" id="ARBA00022882"/>
    </source>
</evidence>
<evidence type="ECO:0000256" key="9">
    <source>
        <dbReference type="ARBA" id="ARBA00023065"/>
    </source>
</evidence>
<evidence type="ECO:0000256" key="2">
    <source>
        <dbReference type="ARBA" id="ARBA00022448"/>
    </source>
</evidence>
<keyword evidence="5" id="KW-0631">Potassium channel</keyword>
<feature type="transmembrane region" description="Helical" evidence="12">
    <location>
        <begin position="97"/>
        <end position="119"/>
    </location>
</feature>
<dbReference type="RefSeq" id="WP_146295487.1">
    <property type="nucleotide sequence ID" value="NZ_CP042326.1"/>
</dbReference>
<evidence type="ECO:0000313" key="14">
    <source>
        <dbReference type="EMBL" id="QDZ39891.1"/>
    </source>
</evidence>
<keyword evidence="9" id="KW-0406">Ion transport</keyword>
<keyword evidence="15" id="KW-1185">Reference proteome</keyword>
<dbReference type="GO" id="GO:0005249">
    <property type="term" value="F:voltage-gated potassium channel activity"/>
    <property type="evidence" value="ECO:0007669"/>
    <property type="project" value="InterPro"/>
</dbReference>
<dbReference type="InterPro" id="IPR028325">
    <property type="entry name" value="VG_K_chnl"/>
</dbReference>
<dbReference type="Gene3D" id="1.20.120.350">
    <property type="entry name" value="Voltage-gated potassium channels. Chain C"/>
    <property type="match status" value="1"/>
</dbReference>
<evidence type="ECO:0000256" key="5">
    <source>
        <dbReference type="ARBA" id="ARBA00022826"/>
    </source>
</evidence>
<evidence type="ECO:0000256" key="4">
    <source>
        <dbReference type="ARBA" id="ARBA00022692"/>
    </source>
</evidence>
<accession>A0A5B8NMY0</accession>
<dbReference type="GO" id="GO:0008076">
    <property type="term" value="C:voltage-gated potassium channel complex"/>
    <property type="evidence" value="ECO:0007669"/>
    <property type="project" value="InterPro"/>
</dbReference>
<dbReference type="Gene3D" id="1.10.287.70">
    <property type="match status" value="1"/>
</dbReference>
<dbReference type="PANTHER" id="PTHR11537:SF254">
    <property type="entry name" value="POTASSIUM VOLTAGE-GATED CHANNEL PROTEIN SHAB"/>
    <property type="match status" value="1"/>
</dbReference>
<evidence type="ECO:0000256" key="7">
    <source>
        <dbReference type="ARBA" id="ARBA00022958"/>
    </source>
</evidence>
<feature type="transmembrane region" description="Helical" evidence="12">
    <location>
        <begin position="58"/>
        <end position="77"/>
    </location>
</feature>
<keyword evidence="3" id="KW-0633">Potassium transport</keyword>
<dbReference type="PANTHER" id="PTHR11537">
    <property type="entry name" value="VOLTAGE-GATED POTASSIUM CHANNEL"/>
    <property type="match status" value="1"/>
</dbReference>
<dbReference type="Gene3D" id="1.20.5.110">
    <property type="match status" value="1"/>
</dbReference>
<dbReference type="InterPro" id="IPR005821">
    <property type="entry name" value="Ion_trans_dom"/>
</dbReference>
<keyword evidence="6" id="KW-0851">Voltage-gated channel</keyword>
<feature type="transmembrane region" description="Helical" evidence="12">
    <location>
        <begin position="161"/>
        <end position="182"/>
    </location>
</feature>
<keyword evidence="4 12" id="KW-0812">Transmembrane</keyword>
<evidence type="ECO:0000256" key="1">
    <source>
        <dbReference type="ARBA" id="ARBA00004141"/>
    </source>
</evidence>
<name>A0A5B8NMY0_9CHRO</name>
<dbReference type="FunFam" id="1.10.287.70:FF:000028">
    <property type="entry name" value="potassium voltage-gated channel subfamily D member 3"/>
    <property type="match status" value="1"/>
</dbReference>
<keyword evidence="11" id="KW-0407">Ion channel</keyword>
<protein>
    <submittedName>
        <fullName evidence="14">Ion transporter</fullName>
    </submittedName>
</protein>
<dbReference type="InterPro" id="IPR027359">
    <property type="entry name" value="Volt_channel_dom_sf"/>
</dbReference>
<evidence type="ECO:0000256" key="11">
    <source>
        <dbReference type="ARBA" id="ARBA00023303"/>
    </source>
</evidence>
<dbReference type="EMBL" id="CP042326">
    <property type="protein sequence ID" value="QDZ39891.1"/>
    <property type="molecule type" value="Genomic_DNA"/>
</dbReference>
<gene>
    <name evidence="14" type="ORF">FRE64_08015</name>
</gene>
<dbReference type="GO" id="GO:0001508">
    <property type="term" value="P:action potential"/>
    <property type="evidence" value="ECO:0007669"/>
    <property type="project" value="TreeGrafter"/>
</dbReference>